<keyword evidence="3" id="KW-0963">Cytoplasm</keyword>
<dbReference type="PROSITE" id="PS00432">
    <property type="entry name" value="ACTINS_2"/>
    <property type="match status" value="1"/>
</dbReference>
<comment type="subcellular location">
    <subcellularLocation>
        <location evidence="1">Cytoplasm</location>
        <location evidence="1">Cytoskeleton</location>
    </subcellularLocation>
</comment>
<dbReference type="Pfam" id="PF00022">
    <property type="entry name" value="Actin"/>
    <property type="match status" value="1"/>
</dbReference>
<keyword evidence="4" id="KW-0378">Hydrolase</keyword>
<dbReference type="InterPro" id="IPR004001">
    <property type="entry name" value="Actin_CS"/>
</dbReference>
<dbReference type="SMART" id="SM00268">
    <property type="entry name" value="ACTIN"/>
    <property type="match status" value="1"/>
</dbReference>
<dbReference type="GO" id="GO:0016787">
    <property type="term" value="F:hydrolase activity"/>
    <property type="evidence" value="ECO:0007669"/>
    <property type="project" value="UniProtKB-KW"/>
</dbReference>
<dbReference type="GO" id="GO:0005856">
    <property type="term" value="C:cytoskeleton"/>
    <property type="evidence" value="ECO:0007669"/>
    <property type="project" value="UniProtKB-SubCell"/>
</dbReference>
<dbReference type="OrthoDB" id="286570at2759"/>
<reference evidence="7" key="1">
    <citation type="submission" date="2021-01" db="EMBL/GenBank/DDBJ databases">
        <authorList>
            <consortium name="Genoscope - CEA"/>
            <person name="William W."/>
        </authorList>
    </citation>
    <scope>NUCLEOTIDE SEQUENCE</scope>
</reference>
<proteinExistence type="inferred from homology"/>
<dbReference type="EMBL" id="CAJJDN010000117">
    <property type="protein sequence ID" value="CAD8118550.1"/>
    <property type="molecule type" value="Genomic_DNA"/>
</dbReference>
<accession>A0A8S1QVN5</accession>
<evidence type="ECO:0000313" key="8">
    <source>
        <dbReference type="Proteomes" id="UP000692954"/>
    </source>
</evidence>
<evidence type="ECO:0000256" key="4">
    <source>
        <dbReference type="ARBA" id="ARBA00022801"/>
    </source>
</evidence>
<dbReference type="InterPro" id="IPR004000">
    <property type="entry name" value="Actin"/>
</dbReference>
<evidence type="ECO:0000256" key="1">
    <source>
        <dbReference type="ARBA" id="ARBA00004245"/>
    </source>
</evidence>
<evidence type="ECO:0000256" key="6">
    <source>
        <dbReference type="RuleBase" id="RU000487"/>
    </source>
</evidence>
<keyword evidence="5" id="KW-0206">Cytoskeleton</keyword>
<keyword evidence="8" id="KW-1185">Reference proteome</keyword>
<evidence type="ECO:0000256" key="2">
    <source>
        <dbReference type="ARBA" id="ARBA00020098"/>
    </source>
</evidence>
<dbReference type="Proteomes" id="UP000692954">
    <property type="component" value="Unassembled WGS sequence"/>
</dbReference>
<evidence type="ECO:0000313" key="7">
    <source>
        <dbReference type="EMBL" id="CAD8118550.1"/>
    </source>
</evidence>
<protein>
    <recommendedName>
        <fullName evidence="2">Actin, cytoplasmic</fullName>
    </recommendedName>
</protein>
<comment type="caution">
    <text evidence="7">The sequence shown here is derived from an EMBL/GenBank/DDBJ whole genome shotgun (WGS) entry which is preliminary data.</text>
</comment>
<name>A0A8S1QVN5_9CILI</name>
<dbReference type="PANTHER" id="PTHR11937">
    <property type="entry name" value="ACTIN"/>
    <property type="match status" value="1"/>
</dbReference>
<comment type="similarity">
    <text evidence="6">Belongs to the actin family.</text>
</comment>
<dbReference type="FunFam" id="3.30.420.40:FF:000050">
    <property type="entry name" value="Actin, alpha skeletal muscle"/>
    <property type="match status" value="1"/>
</dbReference>
<gene>
    <name evidence="7" type="ORF">PSON_ATCC_30995.1.T1170186</name>
</gene>
<dbReference type="FunFam" id="3.90.640.10:FF:000007">
    <property type="entry name" value="Actin like 7B"/>
    <property type="match status" value="1"/>
</dbReference>
<organism evidence="7 8">
    <name type="scientific">Paramecium sonneborni</name>
    <dbReference type="NCBI Taxonomy" id="65129"/>
    <lineage>
        <taxon>Eukaryota</taxon>
        <taxon>Sar</taxon>
        <taxon>Alveolata</taxon>
        <taxon>Ciliophora</taxon>
        <taxon>Intramacronucleata</taxon>
        <taxon>Oligohymenophorea</taxon>
        <taxon>Peniculida</taxon>
        <taxon>Parameciidae</taxon>
        <taxon>Paramecium</taxon>
    </lineage>
</organism>
<evidence type="ECO:0000256" key="5">
    <source>
        <dbReference type="ARBA" id="ARBA00023212"/>
    </source>
</evidence>
<evidence type="ECO:0000256" key="3">
    <source>
        <dbReference type="ARBA" id="ARBA00022490"/>
    </source>
</evidence>
<sequence>MSKEQLAVVIDNGSHECKVGIAGDCEPKCPFPAVVGKPKHQGIIIGIENKLAYVGYDALRMRGVLELKYPMSNGIVQNWDDMERIWHYAYFNELRVLPENQPALLTEVPLSAKQNREKMSQIFFESLYVPSFYVASTAMLSLYASGRTTGIVVDSGNNVSYAAPFYEGYALPYNVLRINIAGRDCTEYLVFTLTELGFQFTKTAEMEIARDMKEKLCYVANDYDEEMKKEKESTIEKRSYELPDGHVVVLQNHRFRCPELLFKPSLFGLECSSIDELTYKSIMKSDIDLRKELYKNIILSGGNTMFSGFAERMSKELKSLSPQSKNIQVVASADRKLSTWIGGSILSSLSAFQTMWIKREEYNENGPTIVHRKCF</sequence>
<dbReference type="AlphaFoldDB" id="A0A8S1QVN5"/>